<dbReference type="Proteomes" id="UP001381693">
    <property type="component" value="Unassembled WGS sequence"/>
</dbReference>
<comment type="caution">
    <text evidence="1">The sequence shown here is derived from an EMBL/GenBank/DDBJ whole genome shotgun (WGS) entry which is preliminary data.</text>
</comment>
<keyword evidence="2" id="KW-1185">Reference proteome</keyword>
<accession>A0AAN8XR24</accession>
<dbReference type="EMBL" id="JAXCGZ010003929">
    <property type="protein sequence ID" value="KAK7082654.1"/>
    <property type="molecule type" value="Genomic_DNA"/>
</dbReference>
<sequence>MRSQSCHLPHLVDLQHAWERRGGIPVPCLIKRKKLKCNEERKNNNLNNVSVTPISEYCE</sequence>
<dbReference type="AlphaFoldDB" id="A0AAN8XR24"/>
<evidence type="ECO:0000313" key="1">
    <source>
        <dbReference type="EMBL" id="KAK7082654.1"/>
    </source>
</evidence>
<evidence type="ECO:0000313" key="2">
    <source>
        <dbReference type="Proteomes" id="UP001381693"/>
    </source>
</evidence>
<proteinExistence type="predicted"/>
<reference evidence="1 2" key="1">
    <citation type="submission" date="2023-11" db="EMBL/GenBank/DDBJ databases">
        <title>Halocaridina rubra genome assembly.</title>
        <authorList>
            <person name="Smith C."/>
        </authorList>
    </citation>
    <scope>NUCLEOTIDE SEQUENCE [LARGE SCALE GENOMIC DNA]</scope>
    <source>
        <strain evidence="1">EP-1</strain>
        <tissue evidence="1">Whole</tissue>
    </source>
</reference>
<protein>
    <submittedName>
        <fullName evidence="1">Uncharacterized protein</fullName>
    </submittedName>
</protein>
<organism evidence="1 2">
    <name type="scientific">Halocaridina rubra</name>
    <name type="common">Hawaiian red shrimp</name>
    <dbReference type="NCBI Taxonomy" id="373956"/>
    <lineage>
        <taxon>Eukaryota</taxon>
        <taxon>Metazoa</taxon>
        <taxon>Ecdysozoa</taxon>
        <taxon>Arthropoda</taxon>
        <taxon>Crustacea</taxon>
        <taxon>Multicrustacea</taxon>
        <taxon>Malacostraca</taxon>
        <taxon>Eumalacostraca</taxon>
        <taxon>Eucarida</taxon>
        <taxon>Decapoda</taxon>
        <taxon>Pleocyemata</taxon>
        <taxon>Caridea</taxon>
        <taxon>Atyoidea</taxon>
        <taxon>Atyidae</taxon>
        <taxon>Halocaridina</taxon>
    </lineage>
</organism>
<gene>
    <name evidence="1" type="ORF">SK128_025344</name>
</gene>
<name>A0AAN8XR24_HALRR</name>